<proteinExistence type="predicted"/>
<name>A0A7X2LTW1_9BURK</name>
<dbReference type="Pfam" id="PF04972">
    <property type="entry name" value="BON"/>
    <property type="match status" value="1"/>
</dbReference>
<dbReference type="InterPro" id="IPR007055">
    <property type="entry name" value="BON_dom"/>
</dbReference>
<dbReference type="PANTHER" id="PTHR34606:SF16">
    <property type="entry name" value="BON DOMAIN-CONTAINING PROTEIN"/>
    <property type="match status" value="1"/>
</dbReference>
<dbReference type="RefSeq" id="WP_154373606.1">
    <property type="nucleotide sequence ID" value="NZ_WKJJ01000006.1"/>
</dbReference>
<evidence type="ECO:0000256" key="1">
    <source>
        <dbReference type="SAM" id="SignalP"/>
    </source>
</evidence>
<organism evidence="3 4">
    <name type="scientific">Pseudoduganella rivuli</name>
    <dbReference type="NCBI Taxonomy" id="2666085"/>
    <lineage>
        <taxon>Bacteria</taxon>
        <taxon>Pseudomonadati</taxon>
        <taxon>Pseudomonadota</taxon>
        <taxon>Betaproteobacteria</taxon>
        <taxon>Burkholderiales</taxon>
        <taxon>Oxalobacteraceae</taxon>
        <taxon>Telluria group</taxon>
        <taxon>Pseudoduganella</taxon>
    </lineage>
</organism>
<dbReference type="AlphaFoldDB" id="A0A7X2LTW1"/>
<dbReference type="EMBL" id="WKJJ01000006">
    <property type="protein sequence ID" value="MRV72239.1"/>
    <property type="molecule type" value="Genomic_DNA"/>
</dbReference>
<dbReference type="SMART" id="SM00749">
    <property type="entry name" value="BON"/>
    <property type="match status" value="1"/>
</dbReference>
<dbReference type="PANTHER" id="PTHR34606">
    <property type="entry name" value="BON DOMAIN-CONTAINING PROTEIN"/>
    <property type="match status" value="1"/>
</dbReference>
<dbReference type="PROSITE" id="PS50914">
    <property type="entry name" value="BON"/>
    <property type="match status" value="1"/>
</dbReference>
<feature type="domain" description="BON" evidence="2">
    <location>
        <begin position="33"/>
        <end position="100"/>
    </location>
</feature>
<dbReference type="InterPro" id="IPR051686">
    <property type="entry name" value="Lipoprotein_DolP"/>
</dbReference>
<protein>
    <submittedName>
        <fullName evidence="3">BON domain-containing protein</fullName>
    </submittedName>
</protein>
<evidence type="ECO:0000313" key="3">
    <source>
        <dbReference type="EMBL" id="MRV72239.1"/>
    </source>
</evidence>
<reference evidence="3 4" key="1">
    <citation type="submission" date="2019-11" db="EMBL/GenBank/DDBJ databases">
        <title>Novel species isolated from a subtropical stream in China.</title>
        <authorList>
            <person name="Lu H."/>
        </authorList>
    </citation>
    <scope>NUCLEOTIDE SEQUENCE [LARGE SCALE GENOMIC DNA]</scope>
    <source>
        <strain evidence="3 4">FT92W</strain>
    </source>
</reference>
<sequence length="100" mass="10262">MKSLLSTSVLAAALALTGCASTTTVDPADVYVADNVVTANVKSALASQPGLNPADIYVETYQGKVQLGGFVSSQQEIDTALAAARSITGVKSVTNDMRLK</sequence>
<evidence type="ECO:0000259" key="2">
    <source>
        <dbReference type="PROSITE" id="PS50914"/>
    </source>
</evidence>
<gene>
    <name evidence="3" type="ORF">GJ700_10990</name>
</gene>
<keyword evidence="1" id="KW-0732">Signal</keyword>
<dbReference type="PROSITE" id="PS51257">
    <property type="entry name" value="PROKAR_LIPOPROTEIN"/>
    <property type="match status" value="1"/>
</dbReference>
<keyword evidence="4" id="KW-1185">Reference proteome</keyword>
<feature type="chain" id="PRO_5030802913" evidence="1">
    <location>
        <begin position="21"/>
        <end position="100"/>
    </location>
</feature>
<accession>A0A7X2LTW1</accession>
<dbReference type="Gene3D" id="3.30.1340.30">
    <property type="match status" value="1"/>
</dbReference>
<comment type="caution">
    <text evidence="3">The sequence shown here is derived from an EMBL/GenBank/DDBJ whole genome shotgun (WGS) entry which is preliminary data.</text>
</comment>
<feature type="signal peptide" evidence="1">
    <location>
        <begin position="1"/>
        <end position="20"/>
    </location>
</feature>
<evidence type="ECO:0000313" key="4">
    <source>
        <dbReference type="Proteomes" id="UP000446768"/>
    </source>
</evidence>
<dbReference type="Proteomes" id="UP000446768">
    <property type="component" value="Unassembled WGS sequence"/>
</dbReference>
<dbReference type="InterPro" id="IPR014004">
    <property type="entry name" value="Transpt-assoc_nodulatn_dom_bac"/>
</dbReference>